<dbReference type="RefSeq" id="WP_179750008.1">
    <property type="nucleotide sequence ID" value="NZ_BAAAGN010000005.1"/>
</dbReference>
<gene>
    <name evidence="1" type="ORF">BJ968_001134</name>
</gene>
<sequence length="74" mass="7668">MPDPAGGDPGPGNGFTAEERRLLRALREGRSAVAAAGELGTGVAEVAQRLARLRARLGVGSTLELLERFAAQPD</sequence>
<proteinExistence type="predicted"/>
<name>A0A7Y9AUB8_9ACTN</name>
<keyword evidence="1" id="KW-0238">DNA-binding</keyword>
<organism evidence="1 2">
    <name type="scientific">Kineococcus aurantiacus</name>
    <dbReference type="NCBI Taxonomy" id="37633"/>
    <lineage>
        <taxon>Bacteria</taxon>
        <taxon>Bacillati</taxon>
        <taxon>Actinomycetota</taxon>
        <taxon>Actinomycetes</taxon>
        <taxon>Kineosporiales</taxon>
        <taxon>Kineosporiaceae</taxon>
        <taxon>Kineococcus</taxon>
    </lineage>
</organism>
<evidence type="ECO:0000313" key="1">
    <source>
        <dbReference type="EMBL" id="NYD21594.1"/>
    </source>
</evidence>
<dbReference type="EMBL" id="JACCBB010000001">
    <property type="protein sequence ID" value="NYD21594.1"/>
    <property type="molecule type" value="Genomic_DNA"/>
</dbReference>
<reference evidence="1 2" key="1">
    <citation type="submission" date="2020-07" db="EMBL/GenBank/DDBJ databases">
        <title>Sequencing the genomes of 1000 actinobacteria strains.</title>
        <authorList>
            <person name="Klenk H.-P."/>
        </authorList>
    </citation>
    <scope>NUCLEOTIDE SEQUENCE [LARGE SCALE GENOMIC DNA]</scope>
    <source>
        <strain evidence="1 2">DSM 7487</strain>
    </source>
</reference>
<accession>A0A7Y9AUB8</accession>
<evidence type="ECO:0000313" key="2">
    <source>
        <dbReference type="Proteomes" id="UP000521922"/>
    </source>
</evidence>
<protein>
    <submittedName>
        <fullName evidence="1">DNA-binding NarL/FixJ family response regulator</fullName>
    </submittedName>
</protein>
<dbReference type="AlphaFoldDB" id="A0A7Y9AUB8"/>
<dbReference type="SUPFAM" id="SSF46894">
    <property type="entry name" value="C-terminal effector domain of the bipartite response regulators"/>
    <property type="match status" value="1"/>
</dbReference>
<keyword evidence="2" id="KW-1185">Reference proteome</keyword>
<dbReference type="GO" id="GO:0006355">
    <property type="term" value="P:regulation of DNA-templated transcription"/>
    <property type="evidence" value="ECO:0007669"/>
    <property type="project" value="InterPro"/>
</dbReference>
<dbReference type="Gene3D" id="1.10.10.10">
    <property type="entry name" value="Winged helix-like DNA-binding domain superfamily/Winged helix DNA-binding domain"/>
    <property type="match status" value="1"/>
</dbReference>
<dbReference type="GO" id="GO:0003677">
    <property type="term" value="F:DNA binding"/>
    <property type="evidence" value="ECO:0007669"/>
    <property type="project" value="UniProtKB-KW"/>
</dbReference>
<dbReference type="InterPro" id="IPR016032">
    <property type="entry name" value="Sig_transdc_resp-reg_C-effctor"/>
</dbReference>
<dbReference type="InterPro" id="IPR036388">
    <property type="entry name" value="WH-like_DNA-bd_sf"/>
</dbReference>
<dbReference type="Proteomes" id="UP000521922">
    <property type="component" value="Unassembled WGS sequence"/>
</dbReference>
<comment type="caution">
    <text evidence="1">The sequence shown here is derived from an EMBL/GenBank/DDBJ whole genome shotgun (WGS) entry which is preliminary data.</text>
</comment>